<evidence type="ECO:0000259" key="5">
    <source>
        <dbReference type="Pfam" id="PF00722"/>
    </source>
</evidence>
<feature type="signal peptide" evidence="4">
    <location>
        <begin position="1"/>
        <end position="30"/>
    </location>
</feature>
<keyword evidence="3" id="KW-0812">Transmembrane</keyword>
<evidence type="ECO:0000313" key="7">
    <source>
        <dbReference type="Proteomes" id="UP000235145"/>
    </source>
</evidence>
<accession>A0A9R1UUK6</accession>
<keyword evidence="3" id="KW-0472">Membrane</keyword>
<evidence type="ECO:0000256" key="2">
    <source>
        <dbReference type="ARBA" id="ARBA00023295"/>
    </source>
</evidence>
<dbReference type="Pfam" id="PF00722">
    <property type="entry name" value="Glyco_hydro_16"/>
    <property type="match status" value="1"/>
</dbReference>
<organism evidence="6 7">
    <name type="scientific">Lactuca sativa</name>
    <name type="common">Garden lettuce</name>
    <dbReference type="NCBI Taxonomy" id="4236"/>
    <lineage>
        <taxon>Eukaryota</taxon>
        <taxon>Viridiplantae</taxon>
        <taxon>Streptophyta</taxon>
        <taxon>Embryophyta</taxon>
        <taxon>Tracheophyta</taxon>
        <taxon>Spermatophyta</taxon>
        <taxon>Magnoliopsida</taxon>
        <taxon>eudicotyledons</taxon>
        <taxon>Gunneridae</taxon>
        <taxon>Pentapetalae</taxon>
        <taxon>asterids</taxon>
        <taxon>campanulids</taxon>
        <taxon>Asterales</taxon>
        <taxon>Asteraceae</taxon>
        <taxon>Cichorioideae</taxon>
        <taxon>Cichorieae</taxon>
        <taxon>Lactucinae</taxon>
        <taxon>Lactuca</taxon>
    </lineage>
</organism>
<dbReference type="GO" id="GO:0004553">
    <property type="term" value="F:hydrolase activity, hydrolyzing O-glycosyl compounds"/>
    <property type="evidence" value="ECO:0007669"/>
    <property type="project" value="InterPro"/>
</dbReference>
<evidence type="ECO:0000256" key="3">
    <source>
        <dbReference type="SAM" id="Phobius"/>
    </source>
</evidence>
<comment type="caution">
    <text evidence="6">The sequence shown here is derived from an EMBL/GenBank/DDBJ whole genome shotgun (WGS) entry which is preliminary data.</text>
</comment>
<keyword evidence="3" id="KW-1133">Transmembrane helix</keyword>
<name>A0A9R1UUK6_LACSA</name>
<dbReference type="Proteomes" id="UP000235145">
    <property type="component" value="Unassembled WGS sequence"/>
</dbReference>
<reference evidence="6 7" key="1">
    <citation type="journal article" date="2017" name="Nat. Commun.">
        <title>Genome assembly with in vitro proximity ligation data and whole-genome triplication in lettuce.</title>
        <authorList>
            <person name="Reyes-Chin-Wo S."/>
            <person name="Wang Z."/>
            <person name="Yang X."/>
            <person name="Kozik A."/>
            <person name="Arikit S."/>
            <person name="Song C."/>
            <person name="Xia L."/>
            <person name="Froenicke L."/>
            <person name="Lavelle D.O."/>
            <person name="Truco M.J."/>
            <person name="Xia R."/>
            <person name="Zhu S."/>
            <person name="Xu C."/>
            <person name="Xu H."/>
            <person name="Xu X."/>
            <person name="Cox K."/>
            <person name="Korf I."/>
            <person name="Meyers B.C."/>
            <person name="Michelmore R.W."/>
        </authorList>
    </citation>
    <scope>NUCLEOTIDE SEQUENCE [LARGE SCALE GENOMIC DNA]</scope>
    <source>
        <strain evidence="7">cv. Salinas</strain>
        <tissue evidence="6">Seedlings</tissue>
    </source>
</reference>
<dbReference type="AlphaFoldDB" id="A0A9R1UUK6"/>
<dbReference type="Gene3D" id="2.60.120.200">
    <property type="match status" value="1"/>
</dbReference>
<proteinExistence type="predicted"/>
<feature type="domain" description="GH16" evidence="5">
    <location>
        <begin position="33"/>
        <end position="97"/>
    </location>
</feature>
<gene>
    <name evidence="6" type="ORF">LSAT_V11C800415980</name>
</gene>
<keyword evidence="1" id="KW-0378">Hydrolase</keyword>
<evidence type="ECO:0000313" key="6">
    <source>
        <dbReference type="EMBL" id="KAJ0193559.1"/>
    </source>
</evidence>
<dbReference type="EMBL" id="NBSK02000008">
    <property type="protein sequence ID" value="KAJ0193559.1"/>
    <property type="molecule type" value="Genomic_DNA"/>
</dbReference>
<keyword evidence="4" id="KW-0732">Signal</keyword>
<keyword evidence="7" id="KW-1185">Reference proteome</keyword>
<evidence type="ECO:0000256" key="1">
    <source>
        <dbReference type="ARBA" id="ARBA00022801"/>
    </source>
</evidence>
<dbReference type="PANTHER" id="PTHR31062">
    <property type="entry name" value="XYLOGLUCAN ENDOTRANSGLUCOSYLASE/HYDROLASE PROTEIN 8-RELATED"/>
    <property type="match status" value="1"/>
</dbReference>
<feature type="chain" id="PRO_5040407497" description="GH16 domain-containing protein" evidence="4">
    <location>
        <begin position="31"/>
        <end position="130"/>
    </location>
</feature>
<protein>
    <recommendedName>
        <fullName evidence="5">GH16 domain-containing protein</fullName>
    </recommendedName>
</protein>
<sequence length="130" mass="14168">MVFSSSSSSSGLPGFYLVLLFLVGTSIVSADFYNEFDITWGNGRGKILNGDLLTLSLDNSSGSGFESRNEYMFGKIDMQLKLVAGNSAGTVTAYYVSYFLSFISRGVLLFVKTRSKKDTKHVVFEGVKLG</sequence>
<evidence type="ECO:0000256" key="4">
    <source>
        <dbReference type="SAM" id="SignalP"/>
    </source>
</evidence>
<feature type="transmembrane region" description="Helical" evidence="3">
    <location>
        <begin position="92"/>
        <end position="111"/>
    </location>
</feature>
<dbReference type="InterPro" id="IPR013320">
    <property type="entry name" value="ConA-like_dom_sf"/>
</dbReference>
<dbReference type="InterPro" id="IPR044791">
    <property type="entry name" value="Beta-glucanase/XTH"/>
</dbReference>
<keyword evidence="2" id="KW-0326">Glycosidase</keyword>
<dbReference type="GO" id="GO:0005975">
    <property type="term" value="P:carbohydrate metabolic process"/>
    <property type="evidence" value="ECO:0007669"/>
    <property type="project" value="InterPro"/>
</dbReference>
<dbReference type="InterPro" id="IPR000757">
    <property type="entry name" value="Beta-glucanase-like"/>
</dbReference>
<dbReference type="SUPFAM" id="SSF49899">
    <property type="entry name" value="Concanavalin A-like lectins/glucanases"/>
    <property type="match status" value="1"/>
</dbReference>